<comment type="caution">
    <text evidence="2">The sequence shown here is derived from an EMBL/GenBank/DDBJ whole genome shotgun (WGS) entry which is preliminary data.</text>
</comment>
<keyword evidence="3" id="KW-1185">Reference proteome</keyword>
<reference evidence="2" key="1">
    <citation type="submission" date="2020-11" db="EMBL/GenBank/DDBJ databases">
        <authorList>
            <person name="Whitehead M."/>
        </authorList>
    </citation>
    <scope>NUCLEOTIDE SEQUENCE</scope>
    <source>
        <strain evidence="2">EGII</strain>
    </source>
</reference>
<dbReference type="Pfam" id="PF16064">
    <property type="entry name" value="DUF4806"/>
    <property type="match status" value="1"/>
</dbReference>
<dbReference type="InterPro" id="IPR032071">
    <property type="entry name" value="DUF4806"/>
</dbReference>
<dbReference type="EMBL" id="CAJHJT010000034">
    <property type="protein sequence ID" value="CAD7003186.1"/>
    <property type="molecule type" value="Genomic_DNA"/>
</dbReference>
<feature type="domain" description="DUF4806" evidence="1">
    <location>
        <begin position="78"/>
        <end position="153"/>
    </location>
</feature>
<protein>
    <submittedName>
        <fullName evidence="2">(Mediterranean fruit fly) hypothetical protein</fullName>
    </submittedName>
</protein>
<name>A0A811UZX7_CERCA</name>
<proteinExistence type="predicted"/>
<gene>
    <name evidence="2" type="ORF">CCAP1982_LOCUS11648</name>
</gene>
<accession>A0A811UZX7</accession>
<sequence>MKTPCVSCIQFKEMIEKQTEFINEMMGNEKCLKESLENLQATTESQNRVIVEMMADHKLHLTTTNNGPLNISAITTLFPIKAEEDLKIMDADINSTNESKYISAVKYLFGGCAHKNLERIFSKELFVTYNTKGNFGKKGLRTYTEVYKVLLSAIGYNSPNAEKELRAGLQAVKRHFRFISNNKKNIIEQI</sequence>
<evidence type="ECO:0000313" key="3">
    <source>
        <dbReference type="Proteomes" id="UP000606786"/>
    </source>
</evidence>
<dbReference type="Proteomes" id="UP000606786">
    <property type="component" value="Unassembled WGS sequence"/>
</dbReference>
<dbReference type="AlphaFoldDB" id="A0A811UZX7"/>
<evidence type="ECO:0000313" key="2">
    <source>
        <dbReference type="EMBL" id="CAD7003186.1"/>
    </source>
</evidence>
<organism evidence="2 3">
    <name type="scientific">Ceratitis capitata</name>
    <name type="common">Mediterranean fruit fly</name>
    <name type="synonym">Tephritis capitata</name>
    <dbReference type="NCBI Taxonomy" id="7213"/>
    <lineage>
        <taxon>Eukaryota</taxon>
        <taxon>Metazoa</taxon>
        <taxon>Ecdysozoa</taxon>
        <taxon>Arthropoda</taxon>
        <taxon>Hexapoda</taxon>
        <taxon>Insecta</taxon>
        <taxon>Pterygota</taxon>
        <taxon>Neoptera</taxon>
        <taxon>Endopterygota</taxon>
        <taxon>Diptera</taxon>
        <taxon>Brachycera</taxon>
        <taxon>Muscomorpha</taxon>
        <taxon>Tephritoidea</taxon>
        <taxon>Tephritidae</taxon>
        <taxon>Ceratitis</taxon>
        <taxon>Ceratitis</taxon>
    </lineage>
</organism>
<evidence type="ECO:0000259" key="1">
    <source>
        <dbReference type="Pfam" id="PF16064"/>
    </source>
</evidence>